<organism evidence="1 2">
    <name type="scientific">Pseudonocardia sulfidoxydans NBRC 16205</name>
    <dbReference type="NCBI Taxonomy" id="1223511"/>
    <lineage>
        <taxon>Bacteria</taxon>
        <taxon>Bacillati</taxon>
        <taxon>Actinomycetota</taxon>
        <taxon>Actinomycetes</taxon>
        <taxon>Pseudonocardiales</taxon>
        <taxon>Pseudonocardiaceae</taxon>
        <taxon>Pseudonocardia</taxon>
    </lineage>
</organism>
<accession>A0A511DEM4</accession>
<protein>
    <recommendedName>
        <fullName evidence="3">DUF2332 domain-containing protein</fullName>
    </recommendedName>
</protein>
<dbReference type="OrthoDB" id="8899077at2"/>
<evidence type="ECO:0000313" key="1">
    <source>
        <dbReference type="EMBL" id="GEL22863.1"/>
    </source>
</evidence>
<sequence length="419" mass="44084">MGMEVTVGRLSFLARRPFEVKTAAMDADAAPAAVGEPDDAAQREKVVAEQALAVAAAWSPPGAPQSWWLTAAALTAVARDDVLRALAASLPPDRLPALLVVAALSRQAALRPDTALARYFPRPGGTQPADDGGFPVAVAAFARQEREALAALCAGHRYQMNEVARCLDVLPVLNGIAARDRRPLALVDLGTGAGLALHLDRFAYTYRLAGGAALTCGDPGATVQLDCAVHGVAPDVPQRVPPILARIGVDVEPHDLADPDTYGWLAACVPPEAGAVTRFAAAAAITRSDGARAVRGDLLDVLEDAVAGLPEEATVCLLDTYVHVFLPPAQLARFDALLERLSRTRTIEWISVDPLVPLGPDADSTVQGLPVPDGWVEHNRAGGVFGVIGHVSLRDGRRTGRVVGRAHPSAAWLEWLPAR</sequence>
<dbReference type="InterPro" id="IPR011200">
    <property type="entry name" value="UCP012608"/>
</dbReference>
<evidence type="ECO:0000313" key="2">
    <source>
        <dbReference type="Proteomes" id="UP000321685"/>
    </source>
</evidence>
<evidence type="ECO:0008006" key="3">
    <source>
        <dbReference type="Google" id="ProtNLM"/>
    </source>
</evidence>
<name>A0A511DEM4_9PSEU</name>
<reference evidence="1 2" key="1">
    <citation type="submission" date="2019-07" db="EMBL/GenBank/DDBJ databases">
        <title>Whole genome shotgun sequence of Pseudonocardia sulfidoxydans NBRC 16205.</title>
        <authorList>
            <person name="Hosoyama A."/>
            <person name="Uohara A."/>
            <person name="Ohji S."/>
            <person name="Ichikawa N."/>
        </authorList>
    </citation>
    <scope>NUCLEOTIDE SEQUENCE [LARGE SCALE GENOMIC DNA]</scope>
    <source>
        <strain evidence="1 2">NBRC 16205</strain>
    </source>
</reference>
<dbReference type="Pfam" id="PF10094">
    <property type="entry name" value="DUF2332"/>
    <property type="match status" value="1"/>
</dbReference>
<keyword evidence="2" id="KW-1185">Reference proteome</keyword>
<dbReference type="Proteomes" id="UP000321685">
    <property type="component" value="Unassembled WGS sequence"/>
</dbReference>
<dbReference type="AlphaFoldDB" id="A0A511DEM4"/>
<dbReference type="EMBL" id="BJVJ01000013">
    <property type="protein sequence ID" value="GEL22863.1"/>
    <property type="molecule type" value="Genomic_DNA"/>
</dbReference>
<proteinExistence type="predicted"/>
<comment type="caution">
    <text evidence="1">The sequence shown here is derived from an EMBL/GenBank/DDBJ whole genome shotgun (WGS) entry which is preliminary data.</text>
</comment>
<gene>
    <name evidence="1" type="ORF">PSU4_18170</name>
</gene>